<feature type="domain" description="VTT" evidence="9">
    <location>
        <begin position="146"/>
        <end position="264"/>
    </location>
</feature>
<feature type="transmembrane region" description="Helical" evidence="8">
    <location>
        <begin position="245"/>
        <end position="265"/>
    </location>
</feature>
<keyword evidence="11" id="KW-1185">Reference proteome</keyword>
<evidence type="ECO:0000256" key="5">
    <source>
        <dbReference type="ARBA" id="ARBA00022989"/>
    </source>
</evidence>
<feature type="transmembrane region" description="Helical" evidence="8">
    <location>
        <begin position="210"/>
        <end position="233"/>
    </location>
</feature>
<organism evidence="10 11">
    <name type="scientific">Acidipropionibacterium jensenii</name>
    <dbReference type="NCBI Taxonomy" id="1749"/>
    <lineage>
        <taxon>Bacteria</taxon>
        <taxon>Bacillati</taxon>
        <taxon>Actinomycetota</taxon>
        <taxon>Actinomycetes</taxon>
        <taxon>Propionibacteriales</taxon>
        <taxon>Propionibacteriaceae</taxon>
        <taxon>Acidipropionibacterium</taxon>
    </lineage>
</organism>
<evidence type="ECO:0000313" key="11">
    <source>
        <dbReference type="Proteomes" id="UP000277858"/>
    </source>
</evidence>
<name>A0A448P348_9ACTN</name>
<keyword evidence="4 8" id="KW-0812">Transmembrane</keyword>
<dbReference type="GO" id="GO:0005886">
    <property type="term" value="C:plasma membrane"/>
    <property type="evidence" value="ECO:0007669"/>
    <property type="project" value="UniProtKB-SubCell"/>
</dbReference>
<feature type="compositionally biased region" description="Low complexity" evidence="7">
    <location>
        <begin position="59"/>
        <end position="74"/>
    </location>
</feature>
<dbReference type="PANTHER" id="PTHR42709:SF6">
    <property type="entry name" value="UNDECAPRENYL PHOSPHATE TRANSPORTER A"/>
    <property type="match status" value="1"/>
</dbReference>
<gene>
    <name evidence="10" type="ORF">NCTC13652_02854</name>
</gene>
<feature type="compositionally biased region" description="Basic and acidic residues" evidence="7">
    <location>
        <begin position="41"/>
        <end position="57"/>
    </location>
</feature>
<dbReference type="InterPro" id="IPR051311">
    <property type="entry name" value="DedA_domain"/>
</dbReference>
<dbReference type="PANTHER" id="PTHR42709">
    <property type="entry name" value="ALKALINE PHOSPHATASE LIKE PROTEIN"/>
    <property type="match status" value="1"/>
</dbReference>
<feature type="transmembrane region" description="Helical" evidence="8">
    <location>
        <begin position="157"/>
        <end position="177"/>
    </location>
</feature>
<dbReference type="Pfam" id="PF09335">
    <property type="entry name" value="VTT_dom"/>
    <property type="match status" value="1"/>
</dbReference>
<evidence type="ECO:0000256" key="6">
    <source>
        <dbReference type="ARBA" id="ARBA00023136"/>
    </source>
</evidence>
<evidence type="ECO:0000256" key="1">
    <source>
        <dbReference type="ARBA" id="ARBA00004651"/>
    </source>
</evidence>
<keyword evidence="3" id="KW-1003">Cell membrane</keyword>
<feature type="transmembrane region" description="Helical" evidence="8">
    <location>
        <begin position="280"/>
        <end position="298"/>
    </location>
</feature>
<accession>A0A448P348</accession>
<comment type="similarity">
    <text evidence="2">Belongs to the DedA family.</text>
</comment>
<evidence type="ECO:0000256" key="8">
    <source>
        <dbReference type="SAM" id="Phobius"/>
    </source>
</evidence>
<proteinExistence type="inferred from homology"/>
<comment type="subcellular location">
    <subcellularLocation>
        <location evidence="1">Cell membrane</location>
        <topology evidence="1">Multi-pass membrane protein</topology>
    </subcellularLocation>
</comment>
<keyword evidence="6 8" id="KW-0472">Membrane</keyword>
<protein>
    <submittedName>
        <fullName evidence="10">SNARE associated Golgi protein</fullName>
    </submittedName>
</protein>
<evidence type="ECO:0000313" key="10">
    <source>
        <dbReference type="EMBL" id="VEI04621.1"/>
    </source>
</evidence>
<reference evidence="10 11" key="1">
    <citation type="submission" date="2018-12" db="EMBL/GenBank/DDBJ databases">
        <authorList>
            <consortium name="Pathogen Informatics"/>
        </authorList>
    </citation>
    <scope>NUCLEOTIDE SEQUENCE [LARGE SCALE GENOMIC DNA]</scope>
    <source>
        <strain evidence="10 11">NCTC13652</strain>
    </source>
</reference>
<dbReference type="STRING" id="1122997.GCA_000425285_01565"/>
<sequence>MPGDRVIAGMKSGPGRAPLPGIVEAMDRPADEQLNPSSDVPDERAAVDERAAGREDAAADGGAVANEGTTADEGTAADEEAPWWQDSGMPWHQKPGKRDYWCMACIGLVGVVGLAMLPLKGWLLGLRPDIMLGVSGSRIGAAATGALVAVGSAPHWWAWLLLGSLVSIKLDWVYWWAGKLWGRGMIEVWAGSSPRAQRRYDRLERWAGRLGWLGILVAYAPIPLPLMPVVFVLSGASGMKLRTFLIIDFIAATVWNLGFLLAGRAVGDPIVDLLHEYNKVVNWVTVVLLVAVLVPIFLRSGRRTAR</sequence>
<dbReference type="AlphaFoldDB" id="A0A448P348"/>
<evidence type="ECO:0000256" key="7">
    <source>
        <dbReference type="SAM" id="MobiDB-lite"/>
    </source>
</evidence>
<dbReference type="EMBL" id="LR134473">
    <property type="protein sequence ID" value="VEI04621.1"/>
    <property type="molecule type" value="Genomic_DNA"/>
</dbReference>
<feature type="region of interest" description="Disordered" evidence="7">
    <location>
        <begin position="1"/>
        <end position="87"/>
    </location>
</feature>
<feature type="transmembrane region" description="Helical" evidence="8">
    <location>
        <begin position="100"/>
        <end position="118"/>
    </location>
</feature>
<feature type="transmembrane region" description="Helical" evidence="8">
    <location>
        <begin position="130"/>
        <end position="150"/>
    </location>
</feature>
<dbReference type="InterPro" id="IPR032816">
    <property type="entry name" value="VTT_dom"/>
</dbReference>
<keyword evidence="5 8" id="KW-1133">Transmembrane helix</keyword>
<evidence type="ECO:0000256" key="2">
    <source>
        <dbReference type="ARBA" id="ARBA00010792"/>
    </source>
</evidence>
<dbReference type="Proteomes" id="UP000277858">
    <property type="component" value="Chromosome"/>
</dbReference>
<evidence type="ECO:0000256" key="4">
    <source>
        <dbReference type="ARBA" id="ARBA00022692"/>
    </source>
</evidence>
<evidence type="ECO:0000259" key="9">
    <source>
        <dbReference type="Pfam" id="PF09335"/>
    </source>
</evidence>
<evidence type="ECO:0000256" key="3">
    <source>
        <dbReference type="ARBA" id="ARBA00022475"/>
    </source>
</evidence>